<evidence type="ECO:0000256" key="18">
    <source>
        <dbReference type="RuleBase" id="RU000461"/>
    </source>
</evidence>
<evidence type="ECO:0000256" key="5">
    <source>
        <dbReference type="ARBA" id="ARBA00022723"/>
    </source>
</evidence>
<evidence type="ECO:0000256" key="13">
    <source>
        <dbReference type="ARBA" id="ARBA00049645"/>
    </source>
</evidence>
<gene>
    <name evidence="19" type="ORF">HLY00_5256</name>
</gene>
<name>A0A850PZG4_9MYCO</name>
<protein>
    <recommendedName>
        <fullName evidence="14">Steroid C26-monooxygenase</fullName>
    </recommendedName>
    <alternativeName>
        <fullName evidence="15">Cholest-4-en-3-one C26-monooxygenase</fullName>
    </alternativeName>
    <alternativeName>
        <fullName evidence="17">Cholesterol C26-monooxygenase</fullName>
    </alternativeName>
    <alternativeName>
        <fullName evidence="16">Steroid C27-monooxygenase</fullName>
    </alternativeName>
</protein>
<dbReference type="SUPFAM" id="SSF48264">
    <property type="entry name" value="Cytochrome P450"/>
    <property type="match status" value="1"/>
</dbReference>
<comment type="similarity">
    <text evidence="2 18">Belongs to the cytochrome P450 family.</text>
</comment>
<accession>A0A850PZG4</accession>
<reference evidence="19 20" key="1">
    <citation type="submission" date="2020-05" db="EMBL/GenBank/DDBJ databases">
        <title>Draft genome sequence of Mycobacterium hippocampi DL, isolated from European seabass, Dicentrarchus labrax, reared in fish farms.</title>
        <authorList>
            <person name="Stathopoulou P."/>
            <person name="Asimakis E."/>
            <person name="Tzokas K."/>
            <person name="Batargias C."/>
            <person name="Tsiamis G."/>
        </authorList>
    </citation>
    <scope>NUCLEOTIDE SEQUENCE [LARGE SCALE GENOMIC DNA]</scope>
    <source>
        <strain evidence="19 20">DL</strain>
    </source>
</reference>
<dbReference type="PANTHER" id="PTHR46696">
    <property type="entry name" value="P450, PUTATIVE (EUROFUNG)-RELATED"/>
    <property type="match status" value="1"/>
</dbReference>
<evidence type="ECO:0000313" key="20">
    <source>
        <dbReference type="Proteomes" id="UP000570517"/>
    </source>
</evidence>
<evidence type="ECO:0000256" key="3">
    <source>
        <dbReference type="ARBA" id="ARBA00022548"/>
    </source>
</evidence>
<dbReference type="RefSeq" id="WP_218621312.1">
    <property type="nucleotide sequence ID" value="NZ_JABFYL010000048.1"/>
</dbReference>
<dbReference type="CDD" id="cd11029">
    <property type="entry name" value="CYP107-like"/>
    <property type="match status" value="1"/>
</dbReference>
<dbReference type="PROSITE" id="PS00086">
    <property type="entry name" value="CYTOCHROME_P450"/>
    <property type="match status" value="1"/>
</dbReference>
<sequence>MSINSHAGRLAQLDVTSPQFKADPFPYYAQMRNHAPVLRVATRSFGPVWLVTRFDDVVSVLGDVRFVKNRAAAMPAGQRGTVRNLPRFLAPLDRGLLSLDGADHDRLRGLVHQAFTARRVELMHDQARHRVDELLDAAMRRGEMDVRADLALPLAIVLIARILGVPEDDTPKFARWSAALIHAPQRRYPATAVPSIVRFLRYLRRLIDQRAAEPHDDLISAMVLAREDDDRLDADEILAMVVLLLTAGHETTVNLITSGVWSLLSHPDQLTRWRSDPELGGTGTEELLRYVVPAETATQRWASTDVEIAGVGIPRGSLVLAVLASANRDPKYFTDPENLDIGRHPNRHLSFGRGAHYCLGAPLARMEARIAITELVTRSPDITLAVDPTRLRWRGGLVLRGLHGLPVRLS</sequence>
<dbReference type="PRINTS" id="PR00359">
    <property type="entry name" value="BP450"/>
</dbReference>
<evidence type="ECO:0000256" key="9">
    <source>
        <dbReference type="ARBA" id="ARBA00023033"/>
    </source>
</evidence>
<proteinExistence type="inferred from homology"/>
<dbReference type="InterPro" id="IPR017972">
    <property type="entry name" value="Cyt_P450_CS"/>
</dbReference>
<dbReference type="PANTHER" id="PTHR46696:SF1">
    <property type="entry name" value="CYTOCHROME P450 YJIB-RELATED"/>
    <property type="match status" value="1"/>
</dbReference>
<dbReference type="GO" id="GO:0016705">
    <property type="term" value="F:oxidoreductase activity, acting on paired donors, with incorporation or reduction of molecular oxygen"/>
    <property type="evidence" value="ECO:0007669"/>
    <property type="project" value="InterPro"/>
</dbReference>
<evidence type="ECO:0000313" key="19">
    <source>
        <dbReference type="EMBL" id="NVN53284.1"/>
    </source>
</evidence>
<keyword evidence="10" id="KW-0443">Lipid metabolism</keyword>
<dbReference type="FunFam" id="1.10.630.10:FF:000018">
    <property type="entry name" value="Cytochrome P450 monooxygenase"/>
    <property type="match status" value="1"/>
</dbReference>
<dbReference type="Pfam" id="PF00067">
    <property type="entry name" value="p450"/>
    <property type="match status" value="2"/>
</dbReference>
<keyword evidence="3" id="KW-0153">Cholesterol metabolism</keyword>
<evidence type="ECO:0000256" key="1">
    <source>
        <dbReference type="ARBA" id="ARBA00001971"/>
    </source>
</evidence>
<comment type="cofactor">
    <cofactor evidence="1">
        <name>heme</name>
        <dbReference type="ChEBI" id="CHEBI:30413"/>
    </cofactor>
</comment>
<dbReference type="GO" id="GO:0008203">
    <property type="term" value="P:cholesterol metabolic process"/>
    <property type="evidence" value="ECO:0007669"/>
    <property type="project" value="UniProtKB-KW"/>
</dbReference>
<organism evidence="19 20">
    <name type="scientific">Mycolicibacterium hippocampi</name>
    <dbReference type="NCBI Taxonomy" id="659824"/>
    <lineage>
        <taxon>Bacteria</taxon>
        <taxon>Bacillati</taxon>
        <taxon>Actinomycetota</taxon>
        <taxon>Actinomycetes</taxon>
        <taxon>Mycobacteriales</taxon>
        <taxon>Mycobacteriaceae</taxon>
        <taxon>Mycolicibacterium</taxon>
    </lineage>
</organism>
<keyword evidence="5 18" id="KW-0479">Metal-binding</keyword>
<evidence type="ECO:0000256" key="10">
    <source>
        <dbReference type="ARBA" id="ARBA00023098"/>
    </source>
</evidence>
<keyword evidence="20" id="KW-1185">Reference proteome</keyword>
<dbReference type="GO" id="GO:0005506">
    <property type="term" value="F:iron ion binding"/>
    <property type="evidence" value="ECO:0007669"/>
    <property type="project" value="InterPro"/>
</dbReference>
<dbReference type="Proteomes" id="UP000570517">
    <property type="component" value="Unassembled WGS sequence"/>
</dbReference>
<evidence type="ECO:0000256" key="12">
    <source>
        <dbReference type="ARBA" id="ARBA00023221"/>
    </source>
</evidence>
<evidence type="ECO:0000256" key="6">
    <source>
        <dbReference type="ARBA" id="ARBA00022963"/>
    </source>
</evidence>
<comment type="pathway">
    <text evidence="13">Steroid metabolism; cholesterol degradation.</text>
</comment>
<dbReference type="InterPro" id="IPR001128">
    <property type="entry name" value="Cyt_P450"/>
</dbReference>
<keyword evidence="7 18" id="KW-0560">Oxidoreductase</keyword>
<evidence type="ECO:0000256" key="16">
    <source>
        <dbReference type="ARBA" id="ARBA00082981"/>
    </source>
</evidence>
<dbReference type="GO" id="GO:0020037">
    <property type="term" value="F:heme binding"/>
    <property type="evidence" value="ECO:0007669"/>
    <property type="project" value="InterPro"/>
</dbReference>
<evidence type="ECO:0000256" key="17">
    <source>
        <dbReference type="ARBA" id="ARBA00083909"/>
    </source>
</evidence>
<evidence type="ECO:0000256" key="4">
    <source>
        <dbReference type="ARBA" id="ARBA00022617"/>
    </source>
</evidence>
<keyword evidence="11" id="KW-1207">Sterol metabolism</keyword>
<keyword evidence="8 18" id="KW-0408">Iron</keyword>
<comment type="caution">
    <text evidence="19">The sequence shown here is derived from an EMBL/GenBank/DDBJ whole genome shotgun (WGS) entry which is preliminary data.</text>
</comment>
<dbReference type="Gene3D" id="1.10.630.10">
    <property type="entry name" value="Cytochrome P450"/>
    <property type="match status" value="1"/>
</dbReference>
<evidence type="ECO:0000256" key="14">
    <source>
        <dbReference type="ARBA" id="ARBA00070775"/>
    </source>
</evidence>
<dbReference type="GO" id="GO:0016042">
    <property type="term" value="P:lipid catabolic process"/>
    <property type="evidence" value="ECO:0007669"/>
    <property type="project" value="UniProtKB-KW"/>
</dbReference>
<dbReference type="GO" id="GO:0004497">
    <property type="term" value="F:monooxygenase activity"/>
    <property type="evidence" value="ECO:0007669"/>
    <property type="project" value="UniProtKB-KW"/>
</dbReference>
<evidence type="ECO:0000256" key="2">
    <source>
        <dbReference type="ARBA" id="ARBA00010617"/>
    </source>
</evidence>
<evidence type="ECO:0000256" key="7">
    <source>
        <dbReference type="ARBA" id="ARBA00023002"/>
    </source>
</evidence>
<dbReference type="InterPro" id="IPR002397">
    <property type="entry name" value="Cyt_P450_B"/>
</dbReference>
<keyword evidence="12" id="KW-0753">Steroid metabolism</keyword>
<dbReference type="AlphaFoldDB" id="A0A850PZG4"/>
<evidence type="ECO:0000256" key="8">
    <source>
        <dbReference type="ARBA" id="ARBA00023004"/>
    </source>
</evidence>
<keyword evidence="4 18" id="KW-0349">Heme</keyword>
<keyword evidence="6" id="KW-0442">Lipid degradation</keyword>
<dbReference type="InterPro" id="IPR036396">
    <property type="entry name" value="Cyt_P450_sf"/>
</dbReference>
<dbReference type="EMBL" id="JABFYL010000048">
    <property type="protein sequence ID" value="NVN53284.1"/>
    <property type="molecule type" value="Genomic_DNA"/>
</dbReference>
<evidence type="ECO:0000256" key="15">
    <source>
        <dbReference type="ARBA" id="ARBA00079588"/>
    </source>
</evidence>
<evidence type="ECO:0000256" key="11">
    <source>
        <dbReference type="ARBA" id="ARBA00023166"/>
    </source>
</evidence>
<keyword evidence="9 18" id="KW-0503">Monooxygenase</keyword>